<evidence type="ECO:0000256" key="6">
    <source>
        <dbReference type="ARBA" id="ARBA00023136"/>
    </source>
</evidence>
<evidence type="ECO:0000256" key="7">
    <source>
        <dbReference type="RuleBase" id="RU363032"/>
    </source>
</evidence>
<proteinExistence type="inferred from homology"/>
<feature type="transmembrane region" description="Helical" evidence="7">
    <location>
        <begin position="225"/>
        <end position="246"/>
    </location>
</feature>
<keyword evidence="10" id="KW-1185">Reference proteome</keyword>
<dbReference type="CDD" id="cd06261">
    <property type="entry name" value="TM_PBP2"/>
    <property type="match status" value="1"/>
</dbReference>
<gene>
    <name evidence="9" type="ORF">E6C55_15675</name>
</gene>
<dbReference type="EMBL" id="SSOB01000018">
    <property type="protein sequence ID" value="THF77777.1"/>
    <property type="molecule type" value="Genomic_DNA"/>
</dbReference>
<dbReference type="PANTHER" id="PTHR43227:SF11">
    <property type="entry name" value="BLL4140 PROTEIN"/>
    <property type="match status" value="1"/>
</dbReference>
<evidence type="ECO:0000313" key="10">
    <source>
        <dbReference type="Proteomes" id="UP000310636"/>
    </source>
</evidence>
<comment type="subcellular location">
    <subcellularLocation>
        <location evidence="1 7">Cell membrane</location>
        <topology evidence="1 7">Multi-pass membrane protein</topology>
    </subcellularLocation>
</comment>
<feature type="transmembrane region" description="Helical" evidence="7">
    <location>
        <begin position="29"/>
        <end position="47"/>
    </location>
</feature>
<dbReference type="GO" id="GO:0005886">
    <property type="term" value="C:plasma membrane"/>
    <property type="evidence" value="ECO:0007669"/>
    <property type="project" value="UniProtKB-SubCell"/>
</dbReference>
<feature type="transmembrane region" description="Helical" evidence="7">
    <location>
        <begin position="125"/>
        <end position="145"/>
    </location>
</feature>
<evidence type="ECO:0000313" key="9">
    <source>
        <dbReference type="EMBL" id="THF77777.1"/>
    </source>
</evidence>
<evidence type="ECO:0000256" key="3">
    <source>
        <dbReference type="ARBA" id="ARBA00022475"/>
    </source>
</evidence>
<dbReference type="Proteomes" id="UP000310636">
    <property type="component" value="Unassembled WGS sequence"/>
</dbReference>
<evidence type="ECO:0000256" key="2">
    <source>
        <dbReference type="ARBA" id="ARBA00022448"/>
    </source>
</evidence>
<dbReference type="Gene3D" id="1.10.3720.10">
    <property type="entry name" value="MetI-like"/>
    <property type="match status" value="1"/>
</dbReference>
<dbReference type="AlphaFoldDB" id="A0A4S4BXD2"/>
<evidence type="ECO:0000259" key="8">
    <source>
        <dbReference type="PROSITE" id="PS50928"/>
    </source>
</evidence>
<feature type="domain" description="ABC transmembrane type-1" evidence="8">
    <location>
        <begin position="89"/>
        <end position="303"/>
    </location>
</feature>
<name>A0A4S4BXD2_9BACL</name>
<dbReference type="Pfam" id="PF00528">
    <property type="entry name" value="BPD_transp_1"/>
    <property type="match status" value="1"/>
</dbReference>
<dbReference type="SUPFAM" id="SSF161098">
    <property type="entry name" value="MetI-like"/>
    <property type="match status" value="1"/>
</dbReference>
<dbReference type="InterPro" id="IPR035906">
    <property type="entry name" value="MetI-like_sf"/>
</dbReference>
<dbReference type="InterPro" id="IPR000515">
    <property type="entry name" value="MetI-like"/>
</dbReference>
<evidence type="ECO:0000256" key="1">
    <source>
        <dbReference type="ARBA" id="ARBA00004651"/>
    </source>
</evidence>
<dbReference type="InterPro" id="IPR050809">
    <property type="entry name" value="UgpAE/MalFG_permease"/>
</dbReference>
<dbReference type="PROSITE" id="PS50928">
    <property type="entry name" value="ABC_TM1"/>
    <property type="match status" value="1"/>
</dbReference>
<feature type="transmembrane region" description="Helical" evidence="7">
    <location>
        <begin position="93"/>
        <end position="113"/>
    </location>
</feature>
<dbReference type="PANTHER" id="PTHR43227">
    <property type="entry name" value="BLL4140 PROTEIN"/>
    <property type="match status" value="1"/>
</dbReference>
<keyword evidence="4 7" id="KW-0812">Transmembrane</keyword>
<organism evidence="9 10">
    <name type="scientific">Cohnella fermenti</name>
    <dbReference type="NCBI Taxonomy" id="2565925"/>
    <lineage>
        <taxon>Bacteria</taxon>
        <taxon>Bacillati</taxon>
        <taxon>Bacillota</taxon>
        <taxon>Bacilli</taxon>
        <taxon>Bacillales</taxon>
        <taxon>Paenibacillaceae</taxon>
        <taxon>Cohnella</taxon>
    </lineage>
</organism>
<dbReference type="OrthoDB" id="9785836at2"/>
<keyword evidence="6 7" id="KW-0472">Membrane</keyword>
<keyword evidence="5 7" id="KW-1133">Transmembrane helix</keyword>
<dbReference type="RefSeq" id="WP_136370751.1">
    <property type="nucleotide sequence ID" value="NZ_SSOB01000018.1"/>
</dbReference>
<evidence type="ECO:0000256" key="5">
    <source>
        <dbReference type="ARBA" id="ARBA00022989"/>
    </source>
</evidence>
<evidence type="ECO:0000256" key="4">
    <source>
        <dbReference type="ARBA" id="ARBA00022692"/>
    </source>
</evidence>
<feature type="transmembrane region" description="Helical" evidence="7">
    <location>
        <begin position="284"/>
        <end position="307"/>
    </location>
</feature>
<accession>A0A4S4BXD2</accession>
<protein>
    <submittedName>
        <fullName evidence="9">Sugar ABC transporter permease</fullName>
    </submittedName>
</protein>
<comment type="similarity">
    <text evidence="7">Belongs to the binding-protein-dependent transport system permease family.</text>
</comment>
<keyword evidence="2 7" id="KW-0813">Transport</keyword>
<feature type="transmembrane region" description="Helical" evidence="7">
    <location>
        <begin position="175"/>
        <end position="198"/>
    </location>
</feature>
<sequence>MAQTAYSIGSEKEKGSLRRIVQKLLSQKYLYLLVLPGFLLVLVFNYFPMYGILVAFKKYSVAKGIWDSPWVGMKYFDMFLSNPMALRTVKNTVLLGLYGLLWGFPAPIILALLFNELRILWFKRFVQTVSYFPHFISTVIIVGMIKELTSLDGLVNQVTGLFGMDPVNFLSESQFFRTIFVSSGIWQGIGWGTILYLAALSGVDPTLYDVASIDGANRWHKMKNISLPSIMPTTIILFILAIGGILGNDFSKVLLLYNPGTYETADVIGTYVFREGLQGGRFEYAAAVGLMLSVVSFIFVAITNGIVKRFSDSSLW</sequence>
<reference evidence="9 10" key="1">
    <citation type="submission" date="2019-04" db="EMBL/GenBank/DDBJ databases">
        <title>Cohnella sp. nov. isolated from preserved vegetables.</title>
        <authorList>
            <person name="Lin S.-Y."/>
            <person name="Hung M.-H."/>
            <person name="Young C.-C."/>
        </authorList>
    </citation>
    <scope>NUCLEOTIDE SEQUENCE [LARGE SCALE GENOMIC DNA]</scope>
    <source>
        <strain evidence="9 10">CC-MHH1044</strain>
    </source>
</reference>
<comment type="caution">
    <text evidence="9">The sequence shown here is derived from an EMBL/GenBank/DDBJ whole genome shotgun (WGS) entry which is preliminary data.</text>
</comment>
<dbReference type="GO" id="GO:0055085">
    <property type="term" value="P:transmembrane transport"/>
    <property type="evidence" value="ECO:0007669"/>
    <property type="project" value="InterPro"/>
</dbReference>
<keyword evidence="3" id="KW-1003">Cell membrane</keyword>